<organism evidence="3">
    <name type="scientific">Aplanochytrium stocchinoi</name>
    <dbReference type="NCBI Taxonomy" id="215587"/>
    <lineage>
        <taxon>Eukaryota</taxon>
        <taxon>Sar</taxon>
        <taxon>Stramenopiles</taxon>
        <taxon>Bigyra</taxon>
        <taxon>Labyrinthulomycetes</taxon>
        <taxon>Thraustochytrida</taxon>
        <taxon>Thraustochytriidae</taxon>
        <taxon>Aplanochytrium</taxon>
    </lineage>
</organism>
<dbReference type="InterPro" id="IPR023393">
    <property type="entry name" value="START-like_dom_sf"/>
</dbReference>
<dbReference type="AlphaFoldDB" id="A0A7S3UZ26"/>
<keyword evidence="1" id="KW-0175">Coiled coil</keyword>
<feature type="region of interest" description="Disordered" evidence="2">
    <location>
        <begin position="319"/>
        <end position="345"/>
    </location>
</feature>
<accession>A0A7S3UZ26</accession>
<evidence type="ECO:0000256" key="1">
    <source>
        <dbReference type="SAM" id="Coils"/>
    </source>
</evidence>
<feature type="compositionally biased region" description="Acidic residues" evidence="2">
    <location>
        <begin position="363"/>
        <end position="379"/>
    </location>
</feature>
<evidence type="ECO:0000256" key="2">
    <source>
        <dbReference type="SAM" id="MobiDB-lite"/>
    </source>
</evidence>
<dbReference type="EMBL" id="HBIN01015717">
    <property type="protein sequence ID" value="CAE0441807.1"/>
    <property type="molecule type" value="Transcribed_RNA"/>
</dbReference>
<feature type="coiled-coil region" evidence="1">
    <location>
        <begin position="48"/>
        <end position="75"/>
    </location>
</feature>
<name>A0A7S3UZ26_9STRA</name>
<feature type="region of interest" description="Disordered" evidence="2">
    <location>
        <begin position="363"/>
        <end position="385"/>
    </location>
</feature>
<protein>
    <recommendedName>
        <fullName evidence="4">START domain-containing protein</fullName>
    </recommendedName>
</protein>
<evidence type="ECO:0000313" key="3">
    <source>
        <dbReference type="EMBL" id="CAE0441807.1"/>
    </source>
</evidence>
<dbReference type="PANTHER" id="PTHR34560:SF1">
    <property type="entry name" value="START DOMAIN-CONTAINING PROTEIN"/>
    <property type="match status" value="1"/>
</dbReference>
<gene>
    <name evidence="3" type="ORF">ASTO00021_LOCUS11929</name>
</gene>
<dbReference type="PANTHER" id="PTHR34560">
    <property type="entry name" value="POLYKETIDE CYCLASE/DEHYDRASE/LIPID TRANSPORT SUPERFAMILY PROTEIN"/>
    <property type="match status" value="1"/>
</dbReference>
<reference evidence="3" key="1">
    <citation type="submission" date="2021-01" db="EMBL/GenBank/DDBJ databases">
        <authorList>
            <person name="Corre E."/>
            <person name="Pelletier E."/>
            <person name="Niang G."/>
            <person name="Scheremetjew M."/>
            <person name="Finn R."/>
            <person name="Kale V."/>
            <person name="Holt S."/>
            <person name="Cochrane G."/>
            <person name="Meng A."/>
            <person name="Brown T."/>
            <person name="Cohen L."/>
        </authorList>
    </citation>
    <scope>NUCLEOTIDE SEQUENCE</scope>
    <source>
        <strain evidence="3">GSBS06</strain>
    </source>
</reference>
<proteinExistence type="predicted"/>
<dbReference type="SUPFAM" id="SSF55961">
    <property type="entry name" value="Bet v1-like"/>
    <property type="match status" value="1"/>
</dbReference>
<feature type="compositionally biased region" description="Basic and acidic residues" evidence="2">
    <location>
        <begin position="321"/>
        <end position="330"/>
    </location>
</feature>
<dbReference type="Gene3D" id="3.30.530.20">
    <property type="match status" value="1"/>
</dbReference>
<sequence length="434" mass="49427">MGKLRSDYQNLVDELDQAIKNDQVYLCRDLLEHMDPAVSKSSVVRSYFEKHEEVLQNLRSDIENLDTLLGQLNTDEGWKLASKNSKVTVYFQKKEDSPFLMTKAETLFEANLGSLPTLFVKLLSLFNENDLMPKWFPMGVMKGNDCLYQPTKFSKIIQPQIKLPLPLSAVIGPRESVVVGKGYDMSERKAVAISINPLNAGETVDDWVCPETPQGFTRFVMFGAYYFELTPKGISFKLLQQLDLKSKMIPAPILNWLSKGAMPNEFMSKIRDRIKKYEGSIWEERVNANPELYDDVKDRLMRTLQKEYGIQTIALAQEDDQQMKKTDSKRTSRLRRSMSQAGKRLSRGISKRGLIKKQTEVVEEVPVEEVPEPEPEEEAEKGPVDYAKDAVMLGINAVSEVVDLTRRALVTVAPGLKEISPILFKDVEELQHRN</sequence>
<evidence type="ECO:0008006" key="4">
    <source>
        <dbReference type="Google" id="ProtNLM"/>
    </source>
</evidence>